<sequence length="108" mass="12078">MFHHDEAVALLPSDADRASTVRRAWNRTGIPFGRENQRRRVAALSIMDTVGEQDHPVHRRSPAVATGTAPSHPASRNRYRVQRRKPLWTVVPAVSRAGPADRYHAALP</sequence>
<name>A0ABP6UWI6_9PSEU</name>
<comment type="caution">
    <text evidence="2">The sequence shown here is derived from an EMBL/GenBank/DDBJ whole genome shotgun (WGS) entry which is preliminary data.</text>
</comment>
<protein>
    <submittedName>
        <fullName evidence="2">Uncharacterized protein</fullName>
    </submittedName>
</protein>
<proteinExistence type="predicted"/>
<dbReference type="Proteomes" id="UP001500689">
    <property type="component" value="Unassembled WGS sequence"/>
</dbReference>
<feature type="region of interest" description="Disordered" evidence="1">
    <location>
        <begin position="49"/>
        <end position="81"/>
    </location>
</feature>
<evidence type="ECO:0000313" key="3">
    <source>
        <dbReference type="Proteomes" id="UP001500689"/>
    </source>
</evidence>
<gene>
    <name evidence="2" type="ORF">GCM10022222_02810</name>
</gene>
<evidence type="ECO:0000256" key="1">
    <source>
        <dbReference type="SAM" id="MobiDB-lite"/>
    </source>
</evidence>
<dbReference type="EMBL" id="BAAAZN010000001">
    <property type="protein sequence ID" value="GAA3523962.1"/>
    <property type="molecule type" value="Genomic_DNA"/>
</dbReference>
<reference evidence="3" key="1">
    <citation type="journal article" date="2019" name="Int. J. Syst. Evol. Microbiol.">
        <title>The Global Catalogue of Microorganisms (GCM) 10K type strain sequencing project: providing services to taxonomists for standard genome sequencing and annotation.</title>
        <authorList>
            <consortium name="The Broad Institute Genomics Platform"/>
            <consortium name="The Broad Institute Genome Sequencing Center for Infectious Disease"/>
            <person name="Wu L."/>
            <person name="Ma J."/>
        </authorList>
    </citation>
    <scope>NUCLEOTIDE SEQUENCE [LARGE SCALE GENOMIC DNA]</scope>
    <source>
        <strain evidence="3">JCM 16898</strain>
    </source>
</reference>
<organism evidence="2 3">
    <name type="scientific">Amycolatopsis ultiminotia</name>
    <dbReference type="NCBI Taxonomy" id="543629"/>
    <lineage>
        <taxon>Bacteria</taxon>
        <taxon>Bacillati</taxon>
        <taxon>Actinomycetota</taxon>
        <taxon>Actinomycetes</taxon>
        <taxon>Pseudonocardiales</taxon>
        <taxon>Pseudonocardiaceae</taxon>
        <taxon>Amycolatopsis</taxon>
    </lineage>
</organism>
<keyword evidence="3" id="KW-1185">Reference proteome</keyword>
<accession>A0ABP6UWI6</accession>
<evidence type="ECO:0000313" key="2">
    <source>
        <dbReference type="EMBL" id="GAA3523962.1"/>
    </source>
</evidence>